<dbReference type="PANTHER" id="PTHR43481:SF4">
    <property type="entry name" value="GLYCEROL-1-PHOSPHATE PHOSPHOHYDROLASE 1-RELATED"/>
    <property type="match status" value="1"/>
</dbReference>
<keyword evidence="2" id="KW-1185">Reference proteome</keyword>
<dbReference type="Proteomes" id="UP000185511">
    <property type="component" value="Chromosome"/>
</dbReference>
<dbReference type="Gene3D" id="3.40.50.1000">
    <property type="entry name" value="HAD superfamily/HAD-like"/>
    <property type="match status" value="1"/>
</dbReference>
<dbReference type="PRINTS" id="PR00413">
    <property type="entry name" value="HADHALOGNASE"/>
</dbReference>
<protein>
    <recommendedName>
        <fullName evidence="3">Phosphatase</fullName>
    </recommendedName>
</protein>
<dbReference type="AlphaFoldDB" id="A0AAC9PS80"/>
<dbReference type="InterPro" id="IPR036412">
    <property type="entry name" value="HAD-like_sf"/>
</dbReference>
<dbReference type="SUPFAM" id="SSF56784">
    <property type="entry name" value="HAD-like"/>
    <property type="match status" value="1"/>
</dbReference>
<dbReference type="NCBIfam" id="TIGR01509">
    <property type="entry name" value="HAD-SF-IA-v3"/>
    <property type="match status" value="1"/>
</dbReference>
<gene>
    <name evidence="1" type="ORF">UA74_15970</name>
</gene>
<dbReference type="InterPro" id="IPR023214">
    <property type="entry name" value="HAD_sf"/>
</dbReference>
<dbReference type="RefSeq" id="WP_075764713.1">
    <property type="nucleotide sequence ID" value="NZ_CP016076.1"/>
</dbReference>
<dbReference type="Pfam" id="PF00702">
    <property type="entry name" value="Hydrolase"/>
    <property type="match status" value="1"/>
</dbReference>
<dbReference type="Gene3D" id="1.10.150.240">
    <property type="entry name" value="Putative phosphatase, domain 2"/>
    <property type="match status" value="1"/>
</dbReference>
<organism evidence="1 2">
    <name type="scientific">Actinoalloteichus fjordicus</name>
    <dbReference type="NCBI Taxonomy" id="1612552"/>
    <lineage>
        <taxon>Bacteria</taxon>
        <taxon>Bacillati</taxon>
        <taxon>Actinomycetota</taxon>
        <taxon>Actinomycetes</taxon>
        <taxon>Pseudonocardiales</taxon>
        <taxon>Pseudonocardiaceae</taxon>
        <taxon>Actinoalloteichus</taxon>
    </lineage>
</organism>
<evidence type="ECO:0000313" key="2">
    <source>
        <dbReference type="Proteomes" id="UP000185511"/>
    </source>
</evidence>
<dbReference type="KEGG" id="acad:UA74_15970"/>
<name>A0AAC9PS80_9PSEU</name>
<dbReference type="EMBL" id="CP016076">
    <property type="protein sequence ID" value="APU15244.1"/>
    <property type="molecule type" value="Genomic_DNA"/>
</dbReference>
<dbReference type="PANTHER" id="PTHR43481">
    <property type="entry name" value="FRUCTOSE-1-PHOSPHATE PHOSPHATASE"/>
    <property type="match status" value="1"/>
</dbReference>
<dbReference type="InterPro" id="IPR006439">
    <property type="entry name" value="HAD-SF_hydro_IA"/>
</dbReference>
<dbReference type="InterPro" id="IPR023198">
    <property type="entry name" value="PGP-like_dom2"/>
</dbReference>
<proteinExistence type="predicted"/>
<dbReference type="GO" id="GO:0050308">
    <property type="term" value="F:sugar-phosphatase activity"/>
    <property type="evidence" value="ECO:0007669"/>
    <property type="project" value="TreeGrafter"/>
</dbReference>
<evidence type="ECO:0000313" key="1">
    <source>
        <dbReference type="EMBL" id="APU15244.1"/>
    </source>
</evidence>
<dbReference type="InterPro" id="IPR051806">
    <property type="entry name" value="HAD-like_SPP"/>
</dbReference>
<dbReference type="SFLD" id="SFLDG01129">
    <property type="entry name" value="C1.5:_HAD__Beta-PGM__Phosphata"/>
    <property type="match status" value="1"/>
</dbReference>
<dbReference type="SFLD" id="SFLDS00003">
    <property type="entry name" value="Haloacid_Dehalogenase"/>
    <property type="match status" value="1"/>
</dbReference>
<accession>A0AAC9PS80</accession>
<sequence length="225" mass="24005">MTTDVTTIKVQGLLFDNDGVLIDSTAAVEASWRAFASWYDLPADEVLARVHGRRSRDVIGAYSDRLPVPPDEAFRRYIEACVSDFADVTVLPGAAELISALPVSGWAVVTSGTAVVTQARMAAAGLSAPPVIITADDVPVGKPDPAPYRIASERLQLDPADCLVIEDSPAGLSSAHAAGCRTLGLLTTHHQHELEADFYASNLSDVRAIENGRFSVTVEGARRHR</sequence>
<reference evidence="2" key="1">
    <citation type="submission" date="2016-06" db="EMBL/GenBank/DDBJ databases">
        <title>Complete genome sequence of Actinoalloteichus fjordicus DSM 46855 (=ADI127-17), type strain of the new species Actinoalloteichus fjordicus.</title>
        <authorList>
            <person name="Ruckert C."/>
            <person name="Nouioui I."/>
            <person name="Willmese J."/>
            <person name="van Wezel G."/>
            <person name="Klenk H.-P."/>
            <person name="Kalinowski J."/>
            <person name="Zotchev S.B."/>
        </authorList>
    </citation>
    <scope>NUCLEOTIDE SEQUENCE [LARGE SCALE GENOMIC DNA]</scope>
    <source>
        <strain evidence="2">ADI127-7</strain>
    </source>
</reference>
<evidence type="ECO:0008006" key="3">
    <source>
        <dbReference type="Google" id="ProtNLM"/>
    </source>
</evidence>